<evidence type="ECO:0000313" key="2">
    <source>
        <dbReference type="EMBL" id="SDF31783.1"/>
    </source>
</evidence>
<sequence length="129" mass="13850">MSDHSEHEEVIHFRPQLGGGAAAEPPPPSVPIPPSPSPAPATAAIPNPKNPNDPLNYCSADEYARAMRERYPHIHAVAGWESAWHVAHARAAAARAEARSEFEAHAREHMAAIAKFPIALAPTGPKFCK</sequence>
<protein>
    <submittedName>
        <fullName evidence="2">Uncharacterized protein</fullName>
    </submittedName>
</protein>
<gene>
    <name evidence="2" type="ORF">SAMN05660235_01160</name>
</gene>
<reference evidence="3" key="1">
    <citation type="submission" date="2016-10" db="EMBL/GenBank/DDBJ databases">
        <authorList>
            <person name="Varghese N."/>
            <person name="Submissions S."/>
        </authorList>
    </citation>
    <scope>NUCLEOTIDE SEQUENCE [LARGE SCALE GENOMIC DNA]</scope>
    <source>
        <strain evidence="3">DSM 23256</strain>
    </source>
</reference>
<dbReference type="RefSeq" id="WP_093688979.1">
    <property type="nucleotide sequence ID" value="NZ_FNBU01000007.1"/>
</dbReference>
<feature type="region of interest" description="Disordered" evidence="1">
    <location>
        <begin position="1"/>
        <end position="54"/>
    </location>
</feature>
<name>A0A1G7K3G9_9FIRM</name>
<keyword evidence="3" id="KW-1185">Reference proteome</keyword>
<evidence type="ECO:0000256" key="1">
    <source>
        <dbReference type="SAM" id="MobiDB-lite"/>
    </source>
</evidence>
<proteinExistence type="predicted"/>
<dbReference type="Proteomes" id="UP000243333">
    <property type="component" value="Unassembled WGS sequence"/>
</dbReference>
<feature type="compositionally biased region" description="Low complexity" evidence="1">
    <location>
        <begin position="40"/>
        <end position="52"/>
    </location>
</feature>
<evidence type="ECO:0000313" key="3">
    <source>
        <dbReference type="Proteomes" id="UP000243333"/>
    </source>
</evidence>
<dbReference type="EMBL" id="FNBU01000007">
    <property type="protein sequence ID" value="SDF31783.1"/>
    <property type="molecule type" value="Genomic_DNA"/>
</dbReference>
<dbReference type="AlphaFoldDB" id="A0A1G7K3G9"/>
<dbReference type="STRING" id="1123285.SAMN05660235_01160"/>
<feature type="compositionally biased region" description="Basic and acidic residues" evidence="1">
    <location>
        <begin position="1"/>
        <end position="12"/>
    </location>
</feature>
<accession>A0A1G7K3G9</accession>
<feature type="compositionally biased region" description="Pro residues" evidence="1">
    <location>
        <begin position="24"/>
        <end position="39"/>
    </location>
</feature>
<organism evidence="2 3">
    <name type="scientific">Sporolituus thermophilus DSM 23256</name>
    <dbReference type="NCBI Taxonomy" id="1123285"/>
    <lineage>
        <taxon>Bacteria</taxon>
        <taxon>Bacillati</taxon>
        <taxon>Bacillota</taxon>
        <taxon>Negativicutes</taxon>
        <taxon>Selenomonadales</taxon>
        <taxon>Sporomusaceae</taxon>
        <taxon>Sporolituus</taxon>
    </lineage>
</organism>